<name>A0ACC1XLA7_MELAZ</name>
<sequence length="123" mass="13367">MRSKIYEEASSSKRKADDQNKLRILIAGGGIFGGLVLALAAKSGGSMESGCVTGDRINGLADGISGNWFTKFDLLTSAVNRGLPLTRTICRMELQDILVDAVGFEILSNRSKLWTSYKPLRRT</sequence>
<reference evidence="1 2" key="1">
    <citation type="journal article" date="2023" name="Science">
        <title>Complex scaffold remodeling in plant triterpene biosynthesis.</title>
        <authorList>
            <person name="De La Pena R."/>
            <person name="Hodgson H."/>
            <person name="Liu J.C."/>
            <person name="Stephenson M.J."/>
            <person name="Martin A.C."/>
            <person name="Owen C."/>
            <person name="Harkess A."/>
            <person name="Leebens-Mack J."/>
            <person name="Jimenez L.E."/>
            <person name="Osbourn A."/>
            <person name="Sattely E.S."/>
        </authorList>
    </citation>
    <scope>NUCLEOTIDE SEQUENCE [LARGE SCALE GENOMIC DNA]</scope>
    <source>
        <strain evidence="2">cv. JPN11</strain>
        <tissue evidence="1">Leaf</tissue>
    </source>
</reference>
<evidence type="ECO:0000313" key="2">
    <source>
        <dbReference type="Proteomes" id="UP001164539"/>
    </source>
</evidence>
<dbReference type="Proteomes" id="UP001164539">
    <property type="component" value="Chromosome 9"/>
</dbReference>
<gene>
    <name evidence="1" type="ORF">OWV82_017676</name>
</gene>
<accession>A0ACC1XLA7</accession>
<evidence type="ECO:0000313" key="1">
    <source>
        <dbReference type="EMBL" id="KAJ4711698.1"/>
    </source>
</evidence>
<keyword evidence="2" id="KW-1185">Reference proteome</keyword>
<organism evidence="1 2">
    <name type="scientific">Melia azedarach</name>
    <name type="common">Chinaberry tree</name>
    <dbReference type="NCBI Taxonomy" id="155640"/>
    <lineage>
        <taxon>Eukaryota</taxon>
        <taxon>Viridiplantae</taxon>
        <taxon>Streptophyta</taxon>
        <taxon>Embryophyta</taxon>
        <taxon>Tracheophyta</taxon>
        <taxon>Spermatophyta</taxon>
        <taxon>Magnoliopsida</taxon>
        <taxon>eudicotyledons</taxon>
        <taxon>Gunneridae</taxon>
        <taxon>Pentapetalae</taxon>
        <taxon>rosids</taxon>
        <taxon>malvids</taxon>
        <taxon>Sapindales</taxon>
        <taxon>Meliaceae</taxon>
        <taxon>Melia</taxon>
    </lineage>
</organism>
<comment type="caution">
    <text evidence="1">The sequence shown here is derived from an EMBL/GenBank/DDBJ whole genome shotgun (WGS) entry which is preliminary data.</text>
</comment>
<dbReference type="EMBL" id="CM051402">
    <property type="protein sequence ID" value="KAJ4711698.1"/>
    <property type="molecule type" value="Genomic_DNA"/>
</dbReference>
<proteinExistence type="predicted"/>
<protein>
    <submittedName>
        <fullName evidence="1">Zeaxanthin epoxidase, chloroplastic</fullName>
    </submittedName>
</protein>